<evidence type="ECO:0000313" key="1">
    <source>
        <dbReference type="EMBL" id="CDW22073.1"/>
    </source>
</evidence>
<dbReference type="AlphaFoldDB" id="A0A0K2T7T7"/>
<protein>
    <submittedName>
        <fullName evidence="1">Uncharacterized protein</fullName>
    </submittedName>
</protein>
<reference evidence="1" key="1">
    <citation type="submission" date="2014-05" db="EMBL/GenBank/DDBJ databases">
        <authorList>
            <person name="Chronopoulou M."/>
        </authorList>
    </citation>
    <scope>NUCLEOTIDE SEQUENCE</scope>
    <source>
        <tissue evidence="1">Whole organism</tissue>
    </source>
</reference>
<proteinExistence type="predicted"/>
<sequence>MLITSISDLILPCDFVIRLCEIVLVLIL</sequence>
<name>A0A0K2T7T7_LEPSM</name>
<dbReference type="EMBL" id="HACA01004712">
    <property type="protein sequence ID" value="CDW22073.1"/>
    <property type="molecule type" value="Transcribed_RNA"/>
</dbReference>
<organism evidence="1">
    <name type="scientific">Lepeophtheirus salmonis</name>
    <name type="common">Salmon louse</name>
    <name type="synonym">Caligus salmonis</name>
    <dbReference type="NCBI Taxonomy" id="72036"/>
    <lineage>
        <taxon>Eukaryota</taxon>
        <taxon>Metazoa</taxon>
        <taxon>Ecdysozoa</taxon>
        <taxon>Arthropoda</taxon>
        <taxon>Crustacea</taxon>
        <taxon>Multicrustacea</taxon>
        <taxon>Hexanauplia</taxon>
        <taxon>Copepoda</taxon>
        <taxon>Siphonostomatoida</taxon>
        <taxon>Caligidae</taxon>
        <taxon>Lepeophtheirus</taxon>
    </lineage>
</organism>
<accession>A0A0K2T7T7</accession>